<accession>A0ABP7FJL4</accession>
<name>A0ABP7FJL4_9MICO</name>
<proteinExistence type="predicted"/>
<organism evidence="1 2">
    <name type="scientific">Leifsonella bigeumensis</name>
    <dbReference type="NCBI Taxonomy" id="433643"/>
    <lineage>
        <taxon>Bacteria</taxon>
        <taxon>Bacillati</taxon>
        <taxon>Actinomycetota</taxon>
        <taxon>Actinomycetes</taxon>
        <taxon>Micrococcales</taxon>
        <taxon>Microbacteriaceae</taxon>
        <taxon>Leifsonella</taxon>
    </lineage>
</organism>
<evidence type="ECO:0000313" key="2">
    <source>
        <dbReference type="Proteomes" id="UP001501004"/>
    </source>
</evidence>
<keyword evidence="2" id="KW-1185">Reference proteome</keyword>
<dbReference type="EMBL" id="BAABAE010000003">
    <property type="protein sequence ID" value="GAA3737569.1"/>
    <property type="molecule type" value="Genomic_DNA"/>
</dbReference>
<comment type="caution">
    <text evidence="1">The sequence shown here is derived from an EMBL/GenBank/DDBJ whole genome shotgun (WGS) entry which is preliminary data.</text>
</comment>
<reference evidence="2" key="1">
    <citation type="journal article" date="2019" name="Int. J. Syst. Evol. Microbiol.">
        <title>The Global Catalogue of Microorganisms (GCM) 10K type strain sequencing project: providing services to taxonomists for standard genome sequencing and annotation.</title>
        <authorList>
            <consortium name="The Broad Institute Genomics Platform"/>
            <consortium name="The Broad Institute Genome Sequencing Center for Infectious Disease"/>
            <person name="Wu L."/>
            <person name="Ma J."/>
        </authorList>
    </citation>
    <scope>NUCLEOTIDE SEQUENCE [LARGE SCALE GENOMIC DNA]</scope>
    <source>
        <strain evidence="2">JCM 16949</strain>
    </source>
</reference>
<evidence type="ECO:0000313" key="1">
    <source>
        <dbReference type="EMBL" id="GAA3737569.1"/>
    </source>
</evidence>
<protein>
    <submittedName>
        <fullName evidence="1">Uncharacterized protein</fullName>
    </submittedName>
</protein>
<sequence>MVILQLPTGFQIGDVVGHEWTSRLTVSREQYPDGSEFCVCWVGSFWLLTDRSGGQSGEGDGVAVGFAPSGEVWSDPAWEERLDGFDALPEDSNPLSKAVLLAPVIATFATMLLPMVDEGFAIGADLEWTLEAAQASSQFDSLMGTVMCLALTALWRAEDERREAGK</sequence>
<dbReference type="Proteomes" id="UP001501004">
    <property type="component" value="Unassembled WGS sequence"/>
</dbReference>
<gene>
    <name evidence="1" type="ORF">GCM10022239_11620</name>
</gene>
<dbReference type="RefSeq" id="WP_344754683.1">
    <property type="nucleotide sequence ID" value="NZ_BAABAE010000003.1"/>
</dbReference>